<evidence type="ECO:0000256" key="1">
    <source>
        <dbReference type="SAM" id="Coils"/>
    </source>
</evidence>
<sequence length="437" mass="45732">MRITVECGGFTRAADACLTANHTSAVLTESLATRLAGCAGMAGDDATSGGFSRAYDGAAAEALAAMADLTHAFTGAGRLLAATGDNHVRAESAAAGRPRTLGYAGGSLDDDAYVRVQPASPPSSLGAQEPSLGVVDRWILDQVEGFAWPSADVGRLRATASAWRRAAASTAGLADHVDAAVALVEQQRSPEVPLAVDALGELTTVIGDTAWQLSELATACEEYAESVDAARDRTRALLAEVGQMVVEGAAISVVVAGLSGGFGGGVAMAAAAARVRAQAPRFFTLLTALRAGAAAAAARIERVVDELAALRARLEKFVRVPARDEVGSVKHPLGWGGRARTPGRPKPEVEDQKLGNYVDQLFKGVDNPQRIGDGTTMDAIRHELRTGDSVHGRRHIIKGEETLRGLDKWLRHNSDADPSDHRIAQQIADELREALQS</sequence>
<organism evidence="3 4">
    <name type="scientific">Nocardioides ganghwensis</name>
    <dbReference type="NCBI Taxonomy" id="252230"/>
    <lineage>
        <taxon>Bacteria</taxon>
        <taxon>Bacillati</taxon>
        <taxon>Actinomycetota</taxon>
        <taxon>Actinomycetes</taxon>
        <taxon>Propionibacteriales</taxon>
        <taxon>Nocardioidaceae</taxon>
        <taxon>Nocardioides</taxon>
    </lineage>
</organism>
<dbReference type="InterPro" id="IPR057746">
    <property type="entry name" value="CpnT-like_N"/>
</dbReference>
<feature type="coiled-coil region" evidence="1">
    <location>
        <begin position="293"/>
        <end position="320"/>
    </location>
</feature>
<evidence type="ECO:0000259" key="2">
    <source>
        <dbReference type="Pfam" id="PF25547"/>
    </source>
</evidence>
<dbReference type="RefSeq" id="WP_129455242.1">
    <property type="nucleotide sequence ID" value="NZ_JACXYX010000001.1"/>
</dbReference>
<dbReference type="Proteomes" id="UP000293291">
    <property type="component" value="Unassembled WGS sequence"/>
</dbReference>
<keyword evidence="4" id="KW-1185">Reference proteome</keyword>
<gene>
    <name evidence="3" type="ORF">EUA07_11150</name>
</gene>
<evidence type="ECO:0000313" key="4">
    <source>
        <dbReference type="Proteomes" id="UP000293291"/>
    </source>
</evidence>
<protein>
    <recommendedName>
        <fullName evidence="2">Outer membrane channel protein CpnT-like N-terminal domain-containing protein</fullName>
    </recommendedName>
</protein>
<keyword evidence="1" id="KW-0175">Coiled coil</keyword>
<feature type="domain" description="Outer membrane channel protein CpnT-like N-terminal" evidence="2">
    <location>
        <begin position="136"/>
        <end position="274"/>
    </location>
</feature>
<dbReference type="Pfam" id="PF25547">
    <property type="entry name" value="WXG100_2"/>
    <property type="match status" value="1"/>
</dbReference>
<proteinExistence type="predicted"/>
<evidence type="ECO:0000313" key="3">
    <source>
        <dbReference type="EMBL" id="RYC01476.1"/>
    </source>
</evidence>
<accession>A0A4Q2SBA7</accession>
<dbReference type="OrthoDB" id="3765013at2"/>
<name>A0A4Q2SBA7_9ACTN</name>
<comment type="caution">
    <text evidence="3">The sequence shown here is derived from an EMBL/GenBank/DDBJ whole genome shotgun (WGS) entry which is preliminary data.</text>
</comment>
<reference evidence="3 4" key="1">
    <citation type="submission" date="2019-01" db="EMBL/GenBank/DDBJ databases">
        <title>Novel species of Nocardioides.</title>
        <authorList>
            <person name="Liu Q."/>
            <person name="Xin Y.-H."/>
        </authorList>
    </citation>
    <scope>NUCLEOTIDE SEQUENCE [LARGE SCALE GENOMIC DNA]</scope>
    <source>
        <strain evidence="3 4">CGMCC 4.6875</strain>
    </source>
</reference>
<dbReference type="EMBL" id="SDWU01000011">
    <property type="protein sequence ID" value="RYC01476.1"/>
    <property type="molecule type" value="Genomic_DNA"/>
</dbReference>
<dbReference type="AlphaFoldDB" id="A0A4Q2SBA7"/>